<name>A0A0K2TKG6_LEPSM</name>
<evidence type="ECO:0000313" key="1">
    <source>
        <dbReference type="EMBL" id="CDW26419.1"/>
    </source>
</evidence>
<protein>
    <submittedName>
        <fullName evidence="1">Uncharacterized protein</fullName>
    </submittedName>
</protein>
<reference evidence="1" key="1">
    <citation type="submission" date="2014-05" db="EMBL/GenBank/DDBJ databases">
        <authorList>
            <person name="Chronopoulou M."/>
        </authorList>
    </citation>
    <scope>NUCLEOTIDE SEQUENCE</scope>
    <source>
        <tissue evidence="1">Whole organism</tissue>
    </source>
</reference>
<proteinExistence type="predicted"/>
<dbReference type="EMBL" id="HACA01009058">
    <property type="protein sequence ID" value="CDW26419.1"/>
    <property type="molecule type" value="Transcribed_RNA"/>
</dbReference>
<organism evidence="1">
    <name type="scientific">Lepeophtheirus salmonis</name>
    <name type="common">Salmon louse</name>
    <name type="synonym">Caligus salmonis</name>
    <dbReference type="NCBI Taxonomy" id="72036"/>
    <lineage>
        <taxon>Eukaryota</taxon>
        <taxon>Metazoa</taxon>
        <taxon>Ecdysozoa</taxon>
        <taxon>Arthropoda</taxon>
        <taxon>Crustacea</taxon>
        <taxon>Multicrustacea</taxon>
        <taxon>Hexanauplia</taxon>
        <taxon>Copepoda</taxon>
        <taxon>Siphonostomatoida</taxon>
        <taxon>Caligidae</taxon>
        <taxon>Lepeophtheirus</taxon>
    </lineage>
</organism>
<dbReference type="AlphaFoldDB" id="A0A0K2TKG6"/>
<accession>A0A0K2TKG6</accession>
<sequence>MMEEEMWINFGVRLSSSHWFIVTSSWKIEWLIS</sequence>